<sequence length="27" mass="2747">MCVRRVAMVCGLAVLCAGCSGMSADRS</sequence>
<protein>
    <submittedName>
        <fullName evidence="1">Uncharacterized protein</fullName>
    </submittedName>
</protein>
<evidence type="ECO:0000313" key="3">
    <source>
        <dbReference type="Proteomes" id="UP000266568"/>
    </source>
</evidence>
<dbReference type="Proteomes" id="UP000266568">
    <property type="component" value="Unassembled WGS sequence"/>
</dbReference>
<gene>
    <name evidence="2" type="ORF">DFR49_1754</name>
    <name evidence="1" type="ORF">DFR49_4365</name>
</gene>
<feature type="non-terminal residue" evidence="1">
    <location>
        <position position="27"/>
    </location>
</feature>
<evidence type="ECO:0000313" key="2">
    <source>
        <dbReference type="EMBL" id="RIA43532.1"/>
    </source>
</evidence>
<evidence type="ECO:0000313" key="1">
    <source>
        <dbReference type="EMBL" id="RIA35387.1"/>
    </source>
</evidence>
<proteinExistence type="predicted"/>
<dbReference type="EMBL" id="QXDC01000003">
    <property type="protein sequence ID" value="RIA43532.1"/>
    <property type="molecule type" value="Genomic_DNA"/>
</dbReference>
<reference evidence="1 3" key="1">
    <citation type="submission" date="2018-08" db="EMBL/GenBank/DDBJ databases">
        <title>Genomic Encyclopedia of Type Strains, Phase IV (KMG-IV): sequencing the most valuable type-strain genomes for metagenomic binning, comparative biology and taxonomic classification.</title>
        <authorList>
            <person name="Goeker M."/>
        </authorList>
    </citation>
    <scope>NUCLEOTIDE SEQUENCE [LARGE SCALE GENOMIC DNA]</scope>
    <source>
        <strain evidence="1 3">DSM 25527</strain>
    </source>
</reference>
<accession>A0A397NJB2</accession>
<organism evidence="1 3">
    <name type="scientific">Hephaestia caeni</name>
    <dbReference type="NCBI Taxonomy" id="645617"/>
    <lineage>
        <taxon>Bacteria</taxon>
        <taxon>Pseudomonadati</taxon>
        <taxon>Pseudomonadota</taxon>
        <taxon>Alphaproteobacteria</taxon>
        <taxon>Sphingomonadales</taxon>
        <taxon>Sphingomonadaceae</taxon>
        <taxon>Hephaestia</taxon>
    </lineage>
</organism>
<keyword evidence="3" id="KW-1185">Reference proteome</keyword>
<dbReference type="AlphaFoldDB" id="A0A397NJB2"/>
<dbReference type="EMBL" id="QXDC01000007">
    <property type="protein sequence ID" value="RIA35387.1"/>
    <property type="molecule type" value="Genomic_DNA"/>
</dbReference>
<comment type="caution">
    <text evidence="1">The sequence shown here is derived from an EMBL/GenBank/DDBJ whole genome shotgun (WGS) entry which is preliminary data.</text>
</comment>
<name>A0A397NJB2_9SPHN</name>